<evidence type="ECO:0000256" key="1">
    <source>
        <dbReference type="SAM" id="MobiDB-lite"/>
    </source>
</evidence>
<proteinExistence type="predicted"/>
<accession>A0A2S4JYS6</accession>
<name>A0A2S4JYS6_9SPIO</name>
<protein>
    <submittedName>
        <fullName evidence="2">Uncharacterized protein</fullName>
    </submittedName>
</protein>
<comment type="caution">
    <text evidence="2">The sequence shown here is derived from an EMBL/GenBank/DDBJ whole genome shotgun (WGS) entry which is preliminary data.</text>
</comment>
<reference evidence="3" key="1">
    <citation type="submission" date="2015-12" db="EMBL/GenBank/DDBJ databases">
        <authorList>
            <person name="Lodha T.D."/>
            <person name="Chintalapati S."/>
            <person name="Chintalapati V.R."/>
            <person name="Sravanthi T."/>
        </authorList>
    </citation>
    <scope>NUCLEOTIDE SEQUENCE [LARGE SCALE GENOMIC DNA]</scope>
    <source>
        <strain evidence="3">JC133</strain>
    </source>
</reference>
<feature type="compositionally biased region" description="Polar residues" evidence="1">
    <location>
        <begin position="27"/>
        <end position="36"/>
    </location>
</feature>
<organism evidence="2 3">
    <name type="scientific">Alkalispirochaeta sphaeroplastigenens</name>
    <dbReference type="NCBI Taxonomy" id="1187066"/>
    <lineage>
        <taxon>Bacteria</taxon>
        <taxon>Pseudomonadati</taxon>
        <taxon>Spirochaetota</taxon>
        <taxon>Spirochaetia</taxon>
        <taxon>Spirochaetales</taxon>
        <taxon>Spirochaetaceae</taxon>
        <taxon>Alkalispirochaeta</taxon>
    </lineage>
</organism>
<dbReference type="AlphaFoldDB" id="A0A2S4JYS6"/>
<evidence type="ECO:0000313" key="3">
    <source>
        <dbReference type="Proteomes" id="UP000237350"/>
    </source>
</evidence>
<gene>
    <name evidence="2" type="ORF">AU468_02875</name>
</gene>
<feature type="region of interest" description="Disordered" evidence="1">
    <location>
        <begin position="26"/>
        <end position="51"/>
    </location>
</feature>
<dbReference type="Proteomes" id="UP000237350">
    <property type="component" value="Unassembled WGS sequence"/>
</dbReference>
<dbReference type="EMBL" id="LPWH01000009">
    <property type="protein sequence ID" value="POR04672.1"/>
    <property type="molecule type" value="Genomic_DNA"/>
</dbReference>
<keyword evidence="3" id="KW-1185">Reference proteome</keyword>
<sequence length="65" mass="7497">MPVLLDVQDQENRDFSRHRHYYLLQDQPGQGQSIENRSIDDQSIGDKMPRANDGLVHEYTARGNA</sequence>
<evidence type="ECO:0000313" key="2">
    <source>
        <dbReference type="EMBL" id="POR04672.1"/>
    </source>
</evidence>